<dbReference type="InterPro" id="IPR035472">
    <property type="entry name" value="RpiR-like_SIS"/>
</dbReference>
<dbReference type="Gene3D" id="3.40.50.10490">
    <property type="entry name" value="Glucose-6-phosphate isomerase like protein, domain 1"/>
    <property type="match status" value="1"/>
</dbReference>
<dbReference type="InterPro" id="IPR009057">
    <property type="entry name" value="Homeodomain-like_sf"/>
</dbReference>
<dbReference type="CDD" id="cd05013">
    <property type="entry name" value="SIS_RpiR"/>
    <property type="match status" value="1"/>
</dbReference>
<dbReference type="Proteomes" id="UP001597192">
    <property type="component" value="Unassembled WGS sequence"/>
</dbReference>
<organism evidence="6 7">
    <name type="scientific">Lacticaseibacillus yichunensis</name>
    <dbReference type="NCBI Taxonomy" id="2486015"/>
    <lineage>
        <taxon>Bacteria</taxon>
        <taxon>Bacillati</taxon>
        <taxon>Bacillota</taxon>
        <taxon>Bacilli</taxon>
        <taxon>Lactobacillales</taxon>
        <taxon>Lactobacillaceae</taxon>
        <taxon>Lacticaseibacillus</taxon>
    </lineage>
</organism>
<dbReference type="InterPro" id="IPR000281">
    <property type="entry name" value="HTH_RpiR"/>
</dbReference>
<evidence type="ECO:0000259" key="4">
    <source>
        <dbReference type="PROSITE" id="PS51071"/>
    </source>
</evidence>
<reference evidence="7" key="1">
    <citation type="journal article" date="2019" name="Int. J. Syst. Evol. Microbiol.">
        <title>The Global Catalogue of Microorganisms (GCM) 10K type strain sequencing project: providing services to taxonomists for standard genome sequencing and annotation.</title>
        <authorList>
            <consortium name="The Broad Institute Genomics Platform"/>
            <consortium name="The Broad Institute Genome Sequencing Center for Infectious Disease"/>
            <person name="Wu L."/>
            <person name="Ma J."/>
        </authorList>
    </citation>
    <scope>NUCLEOTIDE SEQUENCE [LARGE SCALE GENOMIC DNA]</scope>
    <source>
        <strain evidence="7">CCM 8947</strain>
    </source>
</reference>
<protein>
    <submittedName>
        <fullName evidence="6">MurR/RpiR family transcriptional regulator</fullName>
    </submittedName>
</protein>
<evidence type="ECO:0000256" key="1">
    <source>
        <dbReference type="ARBA" id="ARBA00023015"/>
    </source>
</evidence>
<keyword evidence="3" id="KW-0804">Transcription</keyword>
<gene>
    <name evidence="6" type="ORF">ACFQ47_03080</name>
</gene>
<sequence>MLLTDALTQTEGLTATEQRLAGYIQTHLASIPALSIEELAAKTYTSHSAIVRLAKKLGYAGYKELRVAIAQAAAAALQTPEPVDANFPFMPTDSTMTIAKKMADLTQAAVARALTQLQQADLTRAADLIDDAKRIFLFASGDSQIRARSLQNRLIKLNKFAVIADEYADEAWTAANLTEDDCAIFITYGGKTPRAEQLMQFLTNASVPLLLLSGNVNSPLNQLADVALIITQKEFDVMKIGTFASQAAFDYVLNVLFALVYARDYQHHVGALRHKYQQLEDHQLS</sequence>
<dbReference type="PROSITE" id="PS51071">
    <property type="entry name" value="HTH_RPIR"/>
    <property type="match status" value="1"/>
</dbReference>
<keyword evidence="2" id="KW-0238">DNA-binding</keyword>
<dbReference type="InterPro" id="IPR046348">
    <property type="entry name" value="SIS_dom_sf"/>
</dbReference>
<evidence type="ECO:0000256" key="3">
    <source>
        <dbReference type="ARBA" id="ARBA00023163"/>
    </source>
</evidence>
<evidence type="ECO:0000313" key="7">
    <source>
        <dbReference type="Proteomes" id="UP001597192"/>
    </source>
</evidence>
<dbReference type="Gene3D" id="1.10.10.10">
    <property type="entry name" value="Winged helix-like DNA-binding domain superfamily/Winged helix DNA-binding domain"/>
    <property type="match status" value="1"/>
</dbReference>
<proteinExistence type="predicted"/>
<dbReference type="SUPFAM" id="SSF46689">
    <property type="entry name" value="Homeodomain-like"/>
    <property type="match status" value="1"/>
</dbReference>
<evidence type="ECO:0000259" key="5">
    <source>
        <dbReference type="PROSITE" id="PS51464"/>
    </source>
</evidence>
<keyword evidence="1" id="KW-0805">Transcription regulation</keyword>
<dbReference type="RefSeq" id="WP_125697168.1">
    <property type="nucleotide sequence ID" value="NZ_JBHTOG010000013.1"/>
</dbReference>
<dbReference type="PANTHER" id="PTHR30514:SF10">
    <property type="entry name" value="MURR_RPIR FAMILY TRANSCRIPTIONAL REGULATOR"/>
    <property type="match status" value="1"/>
</dbReference>
<dbReference type="PANTHER" id="PTHR30514">
    <property type="entry name" value="GLUCOKINASE"/>
    <property type="match status" value="1"/>
</dbReference>
<name>A0ABW4CPG1_9LACO</name>
<comment type="caution">
    <text evidence="6">The sequence shown here is derived from an EMBL/GenBank/DDBJ whole genome shotgun (WGS) entry which is preliminary data.</text>
</comment>
<dbReference type="EMBL" id="JBHTOG010000013">
    <property type="protein sequence ID" value="MFD1431670.1"/>
    <property type="molecule type" value="Genomic_DNA"/>
</dbReference>
<dbReference type="Pfam" id="PF01380">
    <property type="entry name" value="SIS"/>
    <property type="match status" value="1"/>
</dbReference>
<evidence type="ECO:0000256" key="2">
    <source>
        <dbReference type="ARBA" id="ARBA00023125"/>
    </source>
</evidence>
<keyword evidence="7" id="KW-1185">Reference proteome</keyword>
<dbReference type="SUPFAM" id="SSF53697">
    <property type="entry name" value="SIS domain"/>
    <property type="match status" value="1"/>
</dbReference>
<evidence type="ECO:0000313" key="6">
    <source>
        <dbReference type="EMBL" id="MFD1431670.1"/>
    </source>
</evidence>
<feature type="domain" description="HTH rpiR-type" evidence="4">
    <location>
        <begin position="1"/>
        <end position="76"/>
    </location>
</feature>
<dbReference type="InterPro" id="IPR036388">
    <property type="entry name" value="WH-like_DNA-bd_sf"/>
</dbReference>
<feature type="domain" description="SIS" evidence="5">
    <location>
        <begin position="125"/>
        <end position="266"/>
    </location>
</feature>
<dbReference type="InterPro" id="IPR047640">
    <property type="entry name" value="RpiR-like"/>
</dbReference>
<dbReference type="PROSITE" id="PS51464">
    <property type="entry name" value="SIS"/>
    <property type="match status" value="1"/>
</dbReference>
<accession>A0ABW4CPG1</accession>
<dbReference type="InterPro" id="IPR001347">
    <property type="entry name" value="SIS_dom"/>
</dbReference>
<dbReference type="Pfam" id="PF01418">
    <property type="entry name" value="HTH_6"/>
    <property type="match status" value="1"/>
</dbReference>